<dbReference type="GO" id="GO:0005773">
    <property type="term" value="C:vacuole"/>
    <property type="evidence" value="ECO:0007669"/>
    <property type="project" value="GOC"/>
</dbReference>
<dbReference type="PIRSF" id="PIRSF019663">
    <property type="entry name" value="Legumain"/>
    <property type="match status" value="1"/>
</dbReference>
<organism evidence="4">
    <name type="scientific">Lygus hesperus</name>
    <name type="common">Western plant bug</name>
    <dbReference type="NCBI Taxonomy" id="30085"/>
    <lineage>
        <taxon>Eukaryota</taxon>
        <taxon>Metazoa</taxon>
        <taxon>Ecdysozoa</taxon>
        <taxon>Arthropoda</taxon>
        <taxon>Hexapoda</taxon>
        <taxon>Insecta</taxon>
        <taxon>Pterygota</taxon>
        <taxon>Neoptera</taxon>
        <taxon>Paraneoptera</taxon>
        <taxon>Hemiptera</taxon>
        <taxon>Heteroptera</taxon>
        <taxon>Panheteroptera</taxon>
        <taxon>Cimicomorpha</taxon>
        <taxon>Miridae</taxon>
        <taxon>Mirini</taxon>
        <taxon>Lygus</taxon>
    </lineage>
</organism>
<dbReference type="AlphaFoldDB" id="A0A0A9YP53"/>
<sequence>MEQLLALLVGLCGMFIGTSYQRSLEPTNRRWVLLIAGSKGIDNYRHQADVCHSYHLMIAQGIQADRIVVMMYDDVANDKQNPWPGKLFNKPNGTDVYAGVKIDYRGKDVSPPNSLNVLKGNKTAMKGIGTGRVIESDDSNIIFVYFSGHGVRGGLCFPSDNCASVLYADELHRTLNEMSEAQNYYSIIMYIEACFSGALFENLLKTNRSVFAMTAAARDEYSYPVYCIDAPHLPGGYIALGDEFSTRWMERMDQATYEGVGAFEFFDQYQELRTAVRLSHVEMYGDFSIGTSALSDNNFVIRRHSPEKNTLQPSQPNTTTIPCNFEEIQDEETKVYDGLLEALSTKATFDYPHYRATVKRGNLPLNLNMFSCYKNLIANFRHDCKVDEHEYLLDFYDELANICVLELNTSMLLREMPALCSFHLALLN</sequence>
<reference evidence="4" key="1">
    <citation type="journal article" date="2014" name="PLoS ONE">
        <title>Transcriptome-Based Identification of ABC Transporters in the Western Tarnished Plant Bug Lygus hesperus.</title>
        <authorList>
            <person name="Hull J.J."/>
            <person name="Chaney K."/>
            <person name="Geib S.M."/>
            <person name="Fabrick J.A."/>
            <person name="Brent C.S."/>
            <person name="Walsh D."/>
            <person name="Lavine L.C."/>
        </authorList>
    </citation>
    <scope>NUCLEOTIDE SEQUENCE</scope>
</reference>
<proteinExistence type="inferred from homology"/>
<dbReference type="GO" id="GO:0006624">
    <property type="term" value="P:vacuolar protein processing"/>
    <property type="evidence" value="ECO:0007669"/>
    <property type="project" value="TreeGrafter"/>
</dbReference>
<feature type="active site" evidence="2">
    <location>
        <position position="149"/>
    </location>
</feature>
<evidence type="ECO:0000256" key="1">
    <source>
        <dbReference type="ARBA" id="ARBA00009941"/>
    </source>
</evidence>
<protein>
    <submittedName>
        <fullName evidence="4">Legumain</fullName>
    </submittedName>
</protein>
<dbReference type="Gene3D" id="3.40.50.1460">
    <property type="match status" value="1"/>
</dbReference>
<gene>
    <name evidence="4" type="primary">Lgmn_0</name>
    <name evidence="4" type="ORF">CM83_21565</name>
</gene>
<evidence type="ECO:0000256" key="2">
    <source>
        <dbReference type="PIRSR" id="PIRSR019663-1"/>
    </source>
</evidence>
<comment type="similarity">
    <text evidence="1">Belongs to the peptidase C13 family.</text>
</comment>
<name>A0A0A9YP53_LYGHE</name>
<feature type="signal peptide" evidence="3">
    <location>
        <begin position="1"/>
        <end position="21"/>
    </location>
</feature>
<feature type="chain" id="PRO_5002072540" evidence="3">
    <location>
        <begin position="22"/>
        <end position="428"/>
    </location>
</feature>
<dbReference type="InterPro" id="IPR046427">
    <property type="entry name" value="Legumain_prodom_sf"/>
</dbReference>
<dbReference type="GO" id="GO:0004197">
    <property type="term" value="F:cysteine-type endopeptidase activity"/>
    <property type="evidence" value="ECO:0007669"/>
    <property type="project" value="TreeGrafter"/>
</dbReference>
<dbReference type="PRINTS" id="PR00776">
    <property type="entry name" value="HEMOGLOBNASE"/>
</dbReference>
<evidence type="ECO:0000313" key="4">
    <source>
        <dbReference type="EMBL" id="JAG34822.1"/>
    </source>
</evidence>
<dbReference type="EMBL" id="GBHO01008782">
    <property type="protein sequence ID" value="JAG34822.1"/>
    <property type="molecule type" value="Transcribed_RNA"/>
</dbReference>
<dbReference type="PANTHER" id="PTHR12000:SF42">
    <property type="entry name" value="LEGUMAIN"/>
    <property type="match status" value="1"/>
</dbReference>
<dbReference type="Pfam" id="PF01650">
    <property type="entry name" value="Peptidase_C13"/>
    <property type="match status" value="1"/>
</dbReference>
<accession>A0A0A9YP53</accession>
<feature type="active site" description="Nucleophile" evidence="2">
    <location>
        <position position="194"/>
    </location>
</feature>
<dbReference type="PANTHER" id="PTHR12000">
    <property type="entry name" value="HEMOGLOBINASE FAMILY MEMBER"/>
    <property type="match status" value="1"/>
</dbReference>
<dbReference type="GO" id="GO:0051603">
    <property type="term" value="P:proteolysis involved in protein catabolic process"/>
    <property type="evidence" value="ECO:0007669"/>
    <property type="project" value="TreeGrafter"/>
</dbReference>
<dbReference type="InterPro" id="IPR001096">
    <property type="entry name" value="Peptidase_C13"/>
</dbReference>
<reference evidence="4" key="2">
    <citation type="submission" date="2014-07" db="EMBL/GenBank/DDBJ databases">
        <authorList>
            <person name="Hull J."/>
        </authorList>
    </citation>
    <scope>NUCLEOTIDE SEQUENCE</scope>
</reference>
<dbReference type="Gene3D" id="1.10.132.130">
    <property type="match status" value="1"/>
</dbReference>
<evidence type="ECO:0000256" key="3">
    <source>
        <dbReference type="SAM" id="SignalP"/>
    </source>
</evidence>
<keyword evidence="3" id="KW-0732">Signal</keyword>